<sequence length="231" mass="24990">MIYRAQQDATVIVGGVGSACATSAADNKSDPADRPAWHDEGSIAAKTVPQTTSHLWTTTLGPRQGSSTKIKKTPTIITSQPSQPAGRPAGASLVQGLFLRTCHFWCHHPGNVFGGLHSSQLILNFTLFAAVVGSWLLFSPIPKQHHVLPQHQAACPMCGLDPAARLQEDHFVPILYKILLPLCTIGKGNTDGWMLEMEQKISTNRLAPRKSDSVGRVLSFHHRPPLQAADI</sequence>
<name>A0A182QJS1_9DIPT</name>
<proteinExistence type="predicted"/>
<protein>
    <submittedName>
        <fullName evidence="1">Uncharacterized protein</fullName>
    </submittedName>
</protein>
<accession>A0A182QJS1</accession>
<dbReference type="AlphaFoldDB" id="A0A182QJS1"/>
<evidence type="ECO:0000313" key="2">
    <source>
        <dbReference type="Proteomes" id="UP000075886"/>
    </source>
</evidence>
<reference evidence="2" key="1">
    <citation type="submission" date="2014-01" db="EMBL/GenBank/DDBJ databases">
        <title>The Genome Sequence of Anopheles farauti FAR1 (V2).</title>
        <authorList>
            <consortium name="The Broad Institute Genomics Platform"/>
            <person name="Neafsey D.E."/>
            <person name="Besansky N."/>
            <person name="Howell P."/>
            <person name="Walton C."/>
            <person name="Young S.K."/>
            <person name="Zeng Q."/>
            <person name="Gargeya S."/>
            <person name="Fitzgerald M."/>
            <person name="Haas B."/>
            <person name="Abouelleil A."/>
            <person name="Allen A.W."/>
            <person name="Alvarado L."/>
            <person name="Arachchi H.M."/>
            <person name="Berlin A.M."/>
            <person name="Chapman S.B."/>
            <person name="Gainer-Dewar J."/>
            <person name="Goldberg J."/>
            <person name="Griggs A."/>
            <person name="Gujja S."/>
            <person name="Hansen M."/>
            <person name="Howarth C."/>
            <person name="Imamovic A."/>
            <person name="Ireland A."/>
            <person name="Larimer J."/>
            <person name="McCowan C."/>
            <person name="Murphy C."/>
            <person name="Pearson M."/>
            <person name="Poon T.W."/>
            <person name="Priest M."/>
            <person name="Roberts A."/>
            <person name="Saif S."/>
            <person name="Shea T."/>
            <person name="Sisk P."/>
            <person name="Sykes S."/>
            <person name="Wortman J."/>
            <person name="Nusbaum C."/>
            <person name="Birren B."/>
        </authorList>
    </citation>
    <scope>NUCLEOTIDE SEQUENCE [LARGE SCALE GENOMIC DNA]</scope>
    <source>
        <strain evidence="2">FAR1</strain>
    </source>
</reference>
<organism evidence="1 2">
    <name type="scientific">Anopheles farauti</name>
    <dbReference type="NCBI Taxonomy" id="69004"/>
    <lineage>
        <taxon>Eukaryota</taxon>
        <taxon>Metazoa</taxon>
        <taxon>Ecdysozoa</taxon>
        <taxon>Arthropoda</taxon>
        <taxon>Hexapoda</taxon>
        <taxon>Insecta</taxon>
        <taxon>Pterygota</taxon>
        <taxon>Neoptera</taxon>
        <taxon>Endopterygota</taxon>
        <taxon>Diptera</taxon>
        <taxon>Nematocera</taxon>
        <taxon>Culicoidea</taxon>
        <taxon>Culicidae</taxon>
        <taxon>Anophelinae</taxon>
        <taxon>Anopheles</taxon>
    </lineage>
</organism>
<keyword evidence="2" id="KW-1185">Reference proteome</keyword>
<evidence type="ECO:0000313" key="1">
    <source>
        <dbReference type="EnsemblMetazoa" id="AFAF011659-PA"/>
    </source>
</evidence>
<dbReference type="Proteomes" id="UP000075886">
    <property type="component" value="Unassembled WGS sequence"/>
</dbReference>
<reference evidence="1" key="2">
    <citation type="submission" date="2020-05" db="UniProtKB">
        <authorList>
            <consortium name="EnsemblMetazoa"/>
        </authorList>
    </citation>
    <scope>IDENTIFICATION</scope>
    <source>
        <strain evidence="1">FAR1</strain>
    </source>
</reference>
<dbReference type="EMBL" id="AXCN02001981">
    <property type="status" value="NOT_ANNOTATED_CDS"/>
    <property type="molecule type" value="Genomic_DNA"/>
</dbReference>
<dbReference type="VEuPathDB" id="VectorBase:AFAF011659"/>
<dbReference type="EnsemblMetazoa" id="AFAF011659-RA">
    <property type="protein sequence ID" value="AFAF011659-PA"/>
    <property type="gene ID" value="AFAF011659"/>
</dbReference>
<dbReference type="PROSITE" id="PS51257">
    <property type="entry name" value="PROKAR_LIPOPROTEIN"/>
    <property type="match status" value="1"/>
</dbReference>